<dbReference type="AlphaFoldDB" id="A0A7S3A2Y7"/>
<keyword evidence="2" id="KW-0143">Chaperone</keyword>
<dbReference type="PIRSF" id="PIRSF009467">
    <property type="entry name" value="Ureas_acces_UreF"/>
    <property type="match status" value="1"/>
</dbReference>
<dbReference type="Gene3D" id="1.10.4190.10">
    <property type="entry name" value="Urease accessory protein UreF"/>
    <property type="match status" value="1"/>
</dbReference>
<gene>
    <name evidence="4" type="ORF">RMAR00112_LOCUS26645</name>
</gene>
<dbReference type="Pfam" id="PF01730">
    <property type="entry name" value="UreF"/>
    <property type="match status" value="1"/>
</dbReference>
<dbReference type="HAMAP" id="MF_01385">
    <property type="entry name" value="UreF"/>
    <property type="match status" value="1"/>
</dbReference>
<dbReference type="InterPro" id="IPR002639">
    <property type="entry name" value="UreF"/>
</dbReference>
<dbReference type="EMBL" id="HBHW01034639">
    <property type="protein sequence ID" value="CAE0058589.1"/>
    <property type="molecule type" value="Transcribed_RNA"/>
</dbReference>
<dbReference type="PANTHER" id="PTHR33620">
    <property type="entry name" value="UREASE ACCESSORY PROTEIN F"/>
    <property type="match status" value="1"/>
</dbReference>
<sequence>MIEGRRASGIWLLWQLADSAFPVGGFSHSVGLEAAQQLGEIHDLDDYTLEVVRNVATSGLPFVSAACSDFRSSSQEGPREVCPRAIELDRRLDLLIAGNAVGRRASIAQGLAFLAAVRTLPETAEVSSTLRGLVKEKRLCGHFPVVFGYACSALGIDIGEIQRLFLFITLRGIISAAVRLGIVGTFEAQRVQSSLYGKAETILSEFAGLSVDDAHVSSPLVEIFQSCHDRLYSRLFTS</sequence>
<organism evidence="4">
    <name type="scientific">Rhodosorus marinus</name>
    <dbReference type="NCBI Taxonomy" id="101924"/>
    <lineage>
        <taxon>Eukaryota</taxon>
        <taxon>Rhodophyta</taxon>
        <taxon>Stylonematophyceae</taxon>
        <taxon>Stylonematales</taxon>
        <taxon>Stylonemataceae</taxon>
        <taxon>Rhodosorus</taxon>
    </lineage>
</organism>
<dbReference type="PANTHER" id="PTHR33620:SF1">
    <property type="entry name" value="UREASE ACCESSORY PROTEIN F"/>
    <property type="match status" value="1"/>
</dbReference>
<evidence type="ECO:0000256" key="2">
    <source>
        <dbReference type="ARBA" id="ARBA00023186"/>
    </source>
</evidence>
<name>A0A7S3A2Y7_9RHOD</name>
<evidence type="ECO:0000256" key="1">
    <source>
        <dbReference type="ARBA" id="ARBA00022988"/>
    </source>
</evidence>
<keyword evidence="1" id="KW-0996">Nickel insertion</keyword>
<evidence type="ECO:0000256" key="3">
    <source>
        <dbReference type="ARBA" id="ARBA00046339"/>
    </source>
</evidence>
<comment type="similarity">
    <text evidence="3">Belongs to the UreF family.</text>
</comment>
<proteinExistence type="inferred from homology"/>
<dbReference type="GO" id="GO:0016151">
    <property type="term" value="F:nickel cation binding"/>
    <property type="evidence" value="ECO:0007669"/>
    <property type="project" value="InterPro"/>
</dbReference>
<accession>A0A7S3A2Y7</accession>
<reference evidence="4" key="1">
    <citation type="submission" date="2021-01" db="EMBL/GenBank/DDBJ databases">
        <authorList>
            <person name="Corre E."/>
            <person name="Pelletier E."/>
            <person name="Niang G."/>
            <person name="Scheremetjew M."/>
            <person name="Finn R."/>
            <person name="Kale V."/>
            <person name="Holt S."/>
            <person name="Cochrane G."/>
            <person name="Meng A."/>
            <person name="Brown T."/>
            <person name="Cohen L."/>
        </authorList>
    </citation>
    <scope>NUCLEOTIDE SEQUENCE</scope>
    <source>
        <strain evidence="4">CCMP 769</strain>
    </source>
</reference>
<dbReference type="InterPro" id="IPR038277">
    <property type="entry name" value="UreF_sf"/>
</dbReference>
<evidence type="ECO:0008006" key="5">
    <source>
        <dbReference type="Google" id="ProtNLM"/>
    </source>
</evidence>
<evidence type="ECO:0000313" key="4">
    <source>
        <dbReference type="EMBL" id="CAE0058589.1"/>
    </source>
</evidence>
<protein>
    <recommendedName>
        <fullName evidence="5">Urease accessory protein UreF</fullName>
    </recommendedName>
</protein>